<dbReference type="EMBL" id="JAUIRO010000002">
    <property type="protein sequence ID" value="KAK0726694.1"/>
    <property type="molecule type" value="Genomic_DNA"/>
</dbReference>
<keyword evidence="3" id="KW-1185">Reference proteome</keyword>
<reference evidence="2" key="1">
    <citation type="submission" date="2023-06" db="EMBL/GenBank/DDBJ databases">
        <title>Genome-scale phylogeny and comparative genomics of the fungal order Sordariales.</title>
        <authorList>
            <consortium name="Lawrence Berkeley National Laboratory"/>
            <person name="Hensen N."/>
            <person name="Bonometti L."/>
            <person name="Westerberg I."/>
            <person name="Brannstrom I.O."/>
            <person name="Guillou S."/>
            <person name="Cros-Aarteil S."/>
            <person name="Calhoun S."/>
            <person name="Haridas S."/>
            <person name="Kuo A."/>
            <person name="Mondo S."/>
            <person name="Pangilinan J."/>
            <person name="Riley R."/>
            <person name="LaButti K."/>
            <person name="Andreopoulos B."/>
            <person name="Lipzen A."/>
            <person name="Chen C."/>
            <person name="Yanf M."/>
            <person name="Daum C."/>
            <person name="Ng V."/>
            <person name="Clum A."/>
            <person name="Steindorff A."/>
            <person name="Ohm R."/>
            <person name="Martin F."/>
            <person name="Silar P."/>
            <person name="Natvig D."/>
            <person name="Lalanne C."/>
            <person name="Gautier V."/>
            <person name="Ament-velasquez S.L."/>
            <person name="Kruys A."/>
            <person name="Hutchinson M.I."/>
            <person name="Powell A.J."/>
            <person name="Barry K."/>
            <person name="Miller A.N."/>
            <person name="Grigoriev I.V."/>
            <person name="Debuchy R."/>
            <person name="Gladieux P."/>
            <person name="Thoren M.H."/>
            <person name="Johannesson H."/>
        </authorList>
    </citation>
    <scope>NUCLEOTIDE SEQUENCE</scope>
    <source>
        <strain evidence="2">SMH2392-1A</strain>
    </source>
</reference>
<dbReference type="RefSeq" id="XP_060299550.1">
    <property type="nucleotide sequence ID" value="XM_060441130.1"/>
</dbReference>
<name>A0AA40E3H6_9PEZI</name>
<gene>
    <name evidence="2" type="ORF">B0T26DRAFT_691444</name>
</gene>
<dbReference type="PANTHER" id="PTHR33112">
    <property type="entry name" value="DOMAIN PROTEIN, PUTATIVE-RELATED"/>
    <property type="match status" value="1"/>
</dbReference>
<accession>A0AA40E3H6</accession>
<protein>
    <submittedName>
        <fullName evidence="2">Heterokaryon incompatibility protein-domain-containing protein</fullName>
    </submittedName>
</protein>
<evidence type="ECO:0000313" key="3">
    <source>
        <dbReference type="Proteomes" id="UP001172101"/>
    </source>
</evidence>
<organism evidence="2 3">
    <name type="scientific">Lasiosphaeria miniovina</name>
    <dbReference type="NCBI Taxonomy" id="1954250"/>
    <lineage>
        <taxon>Eukaryota</taxon>
        <taxon>Fungi</taxon>
        <taxon>Dikarya</taxon>
        <taxon>Ascomycota</taxon>
        <taxon>Pezizomycotina</taxon>
        <taxon>Sordariomycetes</taxon>
        <taxon>Sordariomycetidae</taxon>
        <taxon>Sordariales</taxon>
        <taxon>Lasiosphaeriaceae</taxon>
        <taxon>Lasiosphaeria</taxon>
    </lineage>
</organism>
<dbReference type="AlphaFoldDB" id="A0AA40E3H6"/>
<evidence type="ECO:0000313" key="2">
    <source>
        <dbReference type="EMBL" id="KAK0726694.1"/>
    </source>
</evidence>
<comment type="caution">
    <text evidence="2">The sequence shown here is derived from an EMBL/GenBank/DDBJ whole genome shotgun (WGS) entry which is preliminary data.</text>
</comment>
<dbReference type="PANTHER" id="PTHR33112:SF9">
    <property type="entry name" value="HETEROKARYON INCOMPATIBILITY DOMAIN-CONTAINING PROTEIN"/>
    <property type="match status" value="1"/>
</dbReference>
<dbReference type="Pfam" id="PF06985">
    <property type="entry name" value="HET"/>
    <property type="match status" value="1"/>
</dbReference>
<dbReference type="Proteomes" id="UP001172101">
    <property type="component" value="Unassembled WGS sequence"/>
</dbReference>
<dbReference type="InterPro" id="IPR010730">
    <property type="entry name" value="HET"/>
</dbReference>
<sequence>MLCARCQNFDIQAFARKAYPYRGFREATVCQSAREGCSFCSLLLQHANIDKEKQPSFMDSITSFFMPRWLHFRAVRYANDLADDGDDGLNISALEIESQYKCLTFQTAADEGTPPSVRRDITGSVMGMGCFTEKNLDRAKAWLQECDLRHTTCHLTLSGTQTVEAAAAVLPSRCIEILDFSTSNPRALGSTSRSTAQPAPWSWRLCETSGMTGKYIALSHRWNDAAEACRTTKANYTSRLQGTRADPTNTDLSPLFVGVCKLACQMDVKHVWIDTLCIIQDAPEDWARESTKMADYYQQAWLTLSATTTALHGGGLIDRVEAEDLPRVSRLPYRNKSGEQEGYFYVQCNQDDVPESYRLNVESSELLHRGWVYQEWTLSRRIMTFSRLGIFLECQSQQPRSVTGDVVHVERQGTRSKLQRAAGSPGAHIHDVILAWKDTVQRFSVMSLTKFAQDRLVAIAGVAREFARAIEASLDVDDGTPEYRDNAVTGLHLGRKYLCGLFPQMIESQLLWECVEPKQVARVDGVPSWSWASVAGSYTDDAGEQKLLGSEVTWAPPPSIHSIRRIETFVCEVTHAATVPVDKGIWAPMFPDARAHAAVPDDEYGNDNRFVVLGVLGVLQPVQIHDIFAPPSDAYTYSDAEMACEATCYTGYSKDHWRRVSTASNPEVVAGWASLESPDFQTTEACRSSRGDIRALYIGKLDKGNWGRYQYAYQVLFLRLVEREKFNSCYERIGLGGLFGPDVERYFETAEETKLHLV</sequence>
<dbReference type="GeneID" id="85324400"/>
<proteinExistence type="predicted"/>
<feature type="domain" description="Heterokaryon incompatibility" evidence="1">
    <location>
        <begin position="215"/>
        <end position="375"/>
    </location>
</feature>
<evidence type="ECO:0000259" key="1">
    <source>
        <dbReference type="Pfam" id="PF06985"/>
    </source>
</evidence>